<feature type="region of interest" description="Disordered" evidence="2">
    <location>
        <begin position="2081"/>
        <end position="2100"/>
    </location>
</feature>
<feature type="domain" description="Acyltransferase 3" evidence="4">
    <location>
        <begin position="871"/>
        <end position="1197"/>
    </location>
</feature>
<organism evidence="5">
    <name type="scientific">Cladocopium goreaui</name>
    <dbReference type="NCBI Taxonomy" id="2562237"/>
    <lineage>
        <taxon>Eukaryota</taxon>
        <taxon>Sar</taxon>
        <taxon>Alveolata</taxon>
        <taxon>Dinophyceae</taxon>
        <taxon>Suessiales</taxon>
        <taxon>Symbiodiniaceae</taxon>
        <taxon>Cladocopium</taxon>
    </lineage>
</organism>
<feature type="coiled-coil region" evidence="1">
    <location>
        <begin position="463"/>
        <end position="512"/>
    </location>
</feature>
<dbReference type="Pfam" id="PF01757">
    <property type="entry name" value="Acyl_transf_3"/>
    <property type="match status" value="1"/>
</dbReference>
<evidence type="ECO:0000256" key="1">
    <source>
        <dbReference type="SAM" id="Coils"/>
    </source>
</evidence>
<feature type="compositionally biased region" description="Basic and acidic residues" evidence="2">
    <location>
        <begin position="2613"/>
        <end position="2622"/>
    </location>
</feature>
<feature type="region of interest" description="Disordered" evidence="2">
    <location>
        <begin position="1953"/>
        <end position="2059"/>
    </location>
</feature>
<feature type="transmembrane region" description="Helical" evidence="3">
    <location>
        <begin position="1200"/>
        <end position="1219"/>
    </location>
</feature>
<comment type="caution">
    <text evidence="5">The sequence shown here is derived from an EMBL/GenBank/DDBJ whole genome shotgun (WGS) entry which is preliminary data.</text>
</comment>
<feature type="compositionally biased region" description="Basic and acidic residues" evidence="2">
    <location>
        <begin position="3103"/>
        <end position="3126"/>
    </location>
</feature>
<dbReference type="GO" id="GO:0016747">
    <property type="term" value="F:acyltransferase activity, transferring groups other than amino-acyl groups"/>
    <property type="evidence" value="ECO:0007669"/>
    <property type="project" value="InterPro"/>
</dbReference>
<dbReference type="EMBL" id="CAMXCT020006560">
    <property type="protein sequence ID" value="CAL1169353.1"/>
    <property type="molecule type" value="Genomic_DNA"/>
</dbReference>
<proteinExistence type="predicted"/>
<keyword evidence="3" id="KW-0812">Transmembrane</keyword>
<feature type="region of interest" description="Disordered" evidence="2">
    <location>
        <begin position="3066"/>
        <end position="3149"/>
    </location>
</feature>
<dbReference type="Proteomes" id="UP001152797">
    <property type="component" value="Unassembled WGS sequence"/>
</dbReference>
<evidence type="ECO:0000259" key="4">
    <source>
        <dbReference type="Pfam" id="PF01757"/>
    </source>
</evidence>
<keyword evidence="7" id="KW-1185">Reference proteome</keyword>
<feature type="compositionally biased region" description="Acidic residues" evidence="2">
    <location>
        <begin position="2658"/>
        <end position="2674"/>
    </location>
</feature>
<dbReference type="OrthoDB" id="422716at2759"/>
<keyword evidence="3" id="KW-0472">Membrane</keyword>
<keyword evidence="6" id="KW-0808">Transferase</keyword>
<protein>
    <submittedName>
        <fullName evidence="6">Acyltransferase MdmB</fullName>
    </submittedName>
</protein>
<reference evidence="6 7" key="2">
    <citation type="submission" date="2024-05" db="EMBL/GenBank/DDBJ databases">
        <authorList>
            <person name="Chen Y."/>
            <person name="Shah S."/>
            <person name="Dougan E. K."/>
            <person name="Thang M."/>
            <person name="Chan C."/>
        </authorList>
    </citation>
    <scope>NUCLEOTIDE SEQUENCE [LARGE SCALE GENOMIC DNA]</scope>
</reference>
<gene>
    <name evidence="5" type="ORF">C1SCF055_LOCUS40764</name>
</gene>
<accession>A0A9P1DW89</accession>
<dbReference type="EMBL" id="CAMXCT010006560">
    <property type="protein sequence ID" value="CAI4015978.1"/>
    <property type="molecule type" value="Genomic_DNA"/>
</dbReference>
<feature type="compositionally biased region" description="Basic and acidic residues" evidence="2">
    <location>
        <begin position="2032"/>
        <end position="2053"/>
    </location>
</feature>
<keyword evidence="6" id="KW-0012">Acyltransferase</keyword>
<feature type="region of interest" description="Disordered" evidence="2">
    <location>
        <begin position="2594"/>
        <end position="2687"/>
    </location>
</feature>
<feature type="transmembrane region" description="Helical" evidence="3">
    <location>
        <begin position="933"/>
        <end position="954"/>
    </location>
</feature>
<feature type="transmembrane region" description="Helical" evidence="3">
    <location>
        <begin position="1171"/>
        <end position="1188"/>
    </location>
</feature>
<reference evidence="5" key="1">
    <citation type="submission" date="2022-10" db="EMBL/GenBank/DDBJ databases">
        <authorList>
            <person name="Chen Y."/>
            <person name="Dougan E. K."/>
            <person name="Chan C."/>
            <person name="Rhodes N."/>
            <person name="Thang M."/>
        </authorList>
    </citation>
    <scope>NUCLEOTIDE SEQUENCE</scope>
</reference>
<feature type="region of interest" description="Disordered" evidence="2">
    <location>
        <begin position="351"/>
        <end position="377"/>
    </location>
</feature>
<sequence length="3344" mass="376492">MALRVCYMSGEELTELTMEEEDTVAKVKGLADEQLPLGTAVCALLLDKEHLQDTCTVKSLMERSERSERSGLELVAVTGPQKPESYVTLDNGGTPFVVRILSRGSETTVTICVRKREHVDTEAAGETEELQEGIWLHEYDTSSPLMRDVPVERVFIGKSPVNAMTTFSGGHGPRFDGNSVLLKRENDYVFVGDEIFSFTAAAEIVDFVSPVGNSSVPYPYCVDTDGRHYLMLEGVVLDQIPALETGETGGDPYSYWYDASADRCDFELLCNGARLRLSTAAQWQRFQRQHPLARNDRTIFSETIGDSGEEIQLDRFLERVQLMLSIHGVSLLQRIAAKIFDRAAEIVSSKAKEAKEEMEHPHTAKEKEKTPSEKKKDEYDKIFAQKKEPTFGPPHVRLVASPRLAMAPTEIATIAENEHGSAFEVKIKSPGAENAAKTAARRRLESYADTNLPRLLGSRSTRTKRCEQRADKARQQNEQKKEVVEKLRVDLAQNADAKRNDLAQQLEKAQGLREGALSNRKERAAQHYEKVMKKKGDAQQQVLMTAAEAKQRLNDALAQKETLREQTLKEITNRATKYNEKVALKVQEQHQVMESKRQQSKELPADERLMNLSLRLYEHHMMELQSQSWEDASSDEHIYLKTKPSHPPKAHSVSHGGMPSGNLFMVTQKAVNSAPQDHEMAKWILMTLYLCLAILAVRYASCCLKVGCAEPAEPESGWPDFRVSRADELLDWLIPSLKALWHVKESLEDKNYPPYLDGQWQVDGTLDGDQQSQQKGADWTWLIAADFCQLKKILCDVDESMADLGSSVTTEVSLTSDYALLNTKQQEEPGSTSESSQEVHEFQAVVLTVQPAPARCPRSAPRTPQRFAFGLARYVASLHVVLGHLNARGALTHSVYMDTWGYTWVPWFFMLSGFILCAAELKNPRQEGSVEYVARRLVTIYPVYAFGLVVAALLTSQGPPPWVLVLQAWLLQAWVPVITEWGLQMQCWFLSCLVLYWAIFPFFFRMIQKMSLHQVLLGMVLAVCIPVLYLLIPDLFYGKPNWYEHHSWGLMRDGTDALVVMLKFHPICYVHVFLLGMLLAQFRVLMAELLADVEDLWVVGISMDLLAPVGYLGLLLVFNWPMVSPPFAKLSARIFALLPLQACVVLGLAGLDSFPAPRLASLFSSFNFLESYSYCVYVMQFICMTLWFGEAQRLMVRKDFDLSFFMFLVATATFVQLLVQTPSDKLWKLSPTQASWIVPTVMSLLLVLISTWRWRGGQDHVLPDLIQGDGFLDIHLPLRMSAEDWSTTGGGAFINPSATLVDESRLILAARLHRRSYRKSTFENGTLLEEIWFSQIFLGSLSFDSEDWQALNASGAIPGGQINMRPWDGLRMVDSKPWTYPNMCYRERWLPENKTMLRFVVTGPEDPKVFPLTTAGSCSNSRTDCWSLREPTDWCGKSPSHCETQCNSRWCSHQEVQLAFNSYSPKEGKSCDRRDVSQMFLASGVNVRHPEHVIQGRHLRCGQLDHNEKNWIPFQREGKTYVVYSLIPHVVRELADTGSCGQQWRSIFPKLEEMQSRLLEMAIRGSAQAVYVNAPNATPHLPRPHYLALFHAADLKVRRYAHYAYRFSPKPPFQILQVSKVLPLEMLPAMPGCGDLWPVLNWGALVKRILKIRKLQRLFAFVGPVDPMVMMAQMLQQMHVANQNTMQLIQQNQQAMEARDAAMRQALCAQREETTESVRVLSESLAKLAPKDKSGVVDVKGVGKPEVLQGETKEQIKQKWPLWSFGFTTWFVSQYEQADEMLKWAAAYNGVVDDRAIELEVATRPGWDDAARVNRQLHTALVSLTKGETLSILRNSLAQSGLDGWRRLSREYEPQTAQSNYHLLAKVLRPTKAKDLSSLRGAIETWERLYTQYQERTSDALSDPTRRLCLQSLCPDSLAEHLDLHASRLASYDAMRAEIDTYLDIKTSVPMRNPDAMDVDCWDRTGKGKGTGGKNGKGKKSDGKGKGSWKGSNKGKDSKGKGKPGIKSLEGEAQDSKEKGAEAEIQAIFVLEESKPKSDEESSRGKSTGEGRGKGTGSTEAFIRSLLTNLKSVEAREIHRAKVELSKGGSDEDRQRKLEEEIAARKQQLEVLKGRSARFEEDPRYRQDIRAGHSVRLSKRKWKSRVRAAKHRAEGSTERAFERKELDNKWHAKFRGSTEDVEWKAGVDTRRQHQIDRYGGRFEGDREDLRPDLVMRALNYKERKEFRQEDDEPLEEVKVRNWSRPQWMKRNTAEAKHKHLKRTGWRLSLLRQRSKAKRAKLWKEGAHVRARKGSLRPLPADKGSTKREPDFELLADQAWARKKARIEEPNLENLADVAWSRKEIKTLSQNLESAEDDQEAAEIEEEIRVHEAKIASLMPSNEQRDEPPSTACGSRDVPCNDYEEVVVEEEPVVGQPDVSEDDDETWGKWKPSQCLVDLGFSKQEAHHLVRHYRDEGSVESLEIFSVDEPAIDGEWEKVYVTVDSGAAVTCFPESLVQGYQVGDHSGPKQYTSASNHEVTALGSASPVICFEDWQVNKVEAVVLSPLKRPLFSTSRMVAAGWRIVHDSEENGGSFALHRASGRKLKMIVMGGVYKPSESSEGKVSPSHFGQSHGPDRFDRVRNSDIAPVEGEFEEESLVPSPSVMEDESHPPQQGEPAGEYEETEPGFEVDEDEAQSAGVQKTPSVDEQQIPTISVDYCFMGDSATRSADLPVIVVRDRRTKSVWAHPVPSKGVENPFGANQLLKDLESTGYKRVILKGDQESSVQAMLQRVKNGFQGECVLEEAPVEAHEKANGEAERAIQMVQGMARTLKEFVEYHAEVELKADHPALTWLVEHAATLLTLYHKGVPKDGMTAYQRMKGKPWRVPIPSWGELVEFRLRGRSKMESRWQPGIFVGINRNSTEKAVATPEGIHWVVSLRRKPELARWDGAMLKKIRGVPWNPDGSESERLDKPLSLKAEVPEVDVREPEPFRLEPASRNLYITQKNLEKFGYTAGCPACDSARVGKRKPGIAHSASCRIRLEKAVSEDPVEKERYDRALLKAAEAELAAAQKQKEAEKAEAVVVDQKEAGGAEASSASDPSKSGRIGPALTARAASAAAGEEVSSPKRSVETGPMTEERSPTRRRATEGSPSKRKHEGGGEEEIEASQEARVVDTRVIDTEASINELIEMHHDECVCAIIDEATERGETRPVCEEPDFFEAHFEEFYDDISRRELDPDRVVKARKEEVDFIRKMGVWQEVDRPRDKPVLKGRWVDINKGDSTNPRYRSRYVGKEIKKGSKGALVADFFAAMPPLSSFKLLLTLAMVDRFFGVDGTVRPRTEPWAPAFAFASGLVVHDQQAGLGPF</sequence>
<dbReference type="EMBL" id="CAMXCT030006560">
    <property type="protein sequence ID" value="CAL4803290.1"/>
    <property type="molecule type" value="Genomic_DNA"/>
</dbReference>
<feature type="coiled-coil region" evidence="1">
    <location>
        <begin position="2337"/>
        <end position="2373"/>
    </location>
</feature>
<feature type="transmembrane region" description="Helical" evidence="3">
    <location>
        <begin position="1016"/>
        <end position="1037"/>
    </location>
</feature>
<feature type="compositionally biased region" description="Polar residues" evidence="2">
    <location>
        <begin position="2677"/>
        <end position="2687"/>
    </location>
</feature>
<keyword evidence="1" id="KW-0175">Coiled coil</keyword>
<evidence type="ECO:0000313" key="7">
    <source>
        <dbReference type="Proteomes" id="UP001152797"/>
    </source>
</evidence>
<feature type="transmembrane region" description="Helical" evidence="3">
    <location>
        <begin position="1096"/>
        <end position="1118"/>
    </location>
</feature>
<feature type="transmembrane region" description="Helical" evidence="3">
    <location>
        <begin position="899"/>
        <end position="921"/>
    </location>
</feature>
<keyword evidence="3" id="KW-1133">Transmembrane helix</keyword>
<evidence type="ECO:0000313" key="5">
    <source>
        <dbReference type="EMBL" id="CAI4015978.1"/>
    </source>
</evidence>
<feature type="compositionally biased region" description="Low complexity" evidence="2">
    <location>
        <begin position="3088"/>
        <end position="3098"/>
    </location>
</feature>
<feature type="transmembrane region" description="Helical" evidence="3">
    <location>
        <begin position="985"/>
        <end position="1004"/>
    </location>
</feature>
<dbReference type="InterPro" id="IPR002656">
    <property type="entry name" value="Acyl_transf_3_dom"/>
</dbReference>
<evidence type="ECO:0000256" key="3">
    <source>
        <dbReference type="SAM" id="Phobius"/>
    </source>
</evidence>
<evidence type="ECO:0000256" key="2">
    <source>
        <dbReference type="SAM" id="MobiDB-lite"/>
    </source>
</evidence>
<evidence type="ECO:0000313" key="6">
    <source>
        <dbReference type="EMBL" id="CAL4803290.1"/>
    </source>
</evidence>
<name>A0A9P1DW89_9DINO</name>
<feature type="transmembrane region" description="Helical" evidence="3">
    <location>
        <begin position="1058"/>
        <end position="1084"/>
    </location>
</feature>